<dbReference type="OrthoDB" id="9809670at2"/>
<dbReference type="Proteomes" id="UP000321367">
    <property type="component" value="Unassembled WGS sequence"/>
</dbReference>
<keyword evidence="4" id="KW-1185">Reference proteome</keyword>
<gene>
    <name evidence="3" type="ORF">ES724_12790</name>
</gene>
<dbReference type="EMBL" id="VORY01000018">
    <property type="protein sequence ID" value="TXD92651.1"/>
    <property type="molecule type" value="Genomic_DNA"/>
</dbReference>
<dbReference type="GO" id="GO:0016020">
    <property type="term" value="C:membrane"/>
    <property type="evidence" value="ECO:0007669"/>
    <property type="project" value="InterPro"/>
</dbReference>
<dbReference type="Pfam" id="PF07494">
    <property type="entry name" value="Reg_prop"/>
    <property type="match status" value="2"/>
</dbReference>
<keyword evidence="3" id="KW-0418">Kinase</keyword>
<keyword evidence="3" id="KW-0808">Transferase</keyword>
<dbReference type="InterPro" id="IPR015943">
    <property type="entry name" value="WD40/YVTN_repeat-like_dom_sf"/>
</dbReference>
<feature type="transmembrane region" description="Helical" evidence="1">
    <location>
        <begin position="756"/>
        <end position="774"/>
    </location>
</feature>
<dbReference type="AlphaFoldDB" id="A0A5C6ZQ74"/>
<keyword evidence="1" id="KW-0472">Membrane</keyword>
<dbReference type="Pfam" id="PF06580">
    <property type="entry name" value="His_kinase"/>
    <property type="match status" value="1"/>
</dbReference>
<dbReference type="InterPro" id="IPR050640">
    <property type="entry name" value="Bact_2-comp_sensor_kinase"/>
</dbReference>
<keyword evidence="1" id="KW-1133">Transmembrane helix</keyword>
<dbReference type="PANTHER" id="PTHR34220">
    <property type="entry name" value="SENSOR HISTIDINE KINASE YPDA"/>
    <property type="match status" value="1"/>
</dbReference>
<dbReference type="InterPro" id="IPR013783">
    <property type="entry name" value="Ig-like_fold"/>
</dbReference>
<dbReference type="SUPFAM" id="SSF50998">
    <property type="entry name" value="Quinoprotein alcohol dehydrogenase-like"/>
    <property type="match status" value="1"/>
</dbReference>
<comment type="caution">
    <text evidence="3">The sequence shown here is derived from an EMBL/GenBank/DDBJ whole genome shotgun (WGS) entry which is preliminary data.</text>
</comment>
<evidence type="ECO:0000256" key="1">
    <source>
        <dbReference type="SAM" id="Phobius"/>
    </source>
</evidence>
<dbReference type="Gene3D" id="2.130.10.10">
    <property type="entry name" value="YVTN repeat-like/Quinoprotein amine dehydrogenase"/>
    <property type="match status" value="2"/>
</dbReference>
<dbReference type="PANTHER" id="PTHR34220:SF7">
    <property type="entry name" value="SENSOR HISTIDINE KINASE YPDA"/>
    <property type="match status" value="1"/>
</dbReference>
<name>A0A5C6ZQ74_9FLAO</name>
<protein>
    <submittedName>
        <fullName evidence="3">Histidine kinase</fullName>
    </submittedName>
</protein>
<reference evidence="3 4" key="1">
    <citation type="submission" date="2019-08" db="EMBL/GenBank/DDBJ databases">
        <title>Genome sequence of Gillisia hiemivivida IC154 (type strain).</title>
        <authorList>
            <person name="Bowman J.P."/>
        </authorList>
    </citation>
    <scope>NUCLEOTIDE SEQUENCE [LARGE SCALE GENOMIC DNA]</scope>
    <source>
        <strain evidence="3 4">IC154</strain>
    </source>
</reference>
<evidence type="ECO:0000259" key="2">
    <source>
        <dbReference type="Pfam" id="PF06580"/>
    </source>
</evidence>
<dbReference type="SUPFAM" id="SSF55874">
    <property type="entry name" value="ATPase domain of HSP90 chaperone/DNA topoisomerase II/histidine kinase"/>
    <property type="match status" value="1"/>
</dbReference>
<dbReference type="Gene3D" id="2.60.40.10">
    <property type="entry name" value="Immunoglobulins"/>
    <property type="match status" value="1"/>
</dbReference>
<dbReference type="InterPro" id="IPR011047">
    <property type="entry name" value="Quinoprotein_ADH-like_sf"/>
</dbReference>
<dbReference type="Gene3D" id="3.30.565.10">
    <property type="entry name" value="Histidine kinase-like ATPase, C-terminal domain"/>
    <property type="match status" value="1"/>
</dbReference>
<evidence type="ECO:0000313" key="3">
    <source>
        <dbReference type="EMBL" id="TXD92651.1"/>
    </source>
</evidence>
<dbReference type="RefSeq" id="WP_146933511.1">
    <property type="nucleotide sequence ID" value="NZ_CBCSHZ010000040.1"/>
</dbReference>
<organism evidence="3 4">
    <name type="scientific">Gillisia hiemivivida</name>
    <dbReference type="NCBI Taxonomy" id="291190"/>
    <lineage>
        <taxon>Bacteria</taxon>
        <taxon>Pseudomonadati</taxon>
        <taxon>Bacteroidota</taxon>
        <taxon>Flavobacteriia</taxon>
        <taxon>Flavobacteriales</taxon>
        <taxon>Flavobacteriaceae</taxon>
        <taxon>Gillisia</taxon>
    </lineage>
</organism>
<accession>A0A5C6ZQ74</accession>
<sequence length="994" mass="113562">MPSYKIIKLFLFLFLWVNLAFSQNYPSKNYTAATELPNNAVRSLLVDSNNILWIGTENGVVKKENDVFTTFFEEDGLALNSCWAIAEDKNKKLWFGSYGEGVSIYDGVKFKVISEKDGVVHNEITKLFSYGNHMFVGTSNGVSIIDINTYKVLSLNENPGNELFRVQDFFEYKNQVHVVTYNSGVYKILNKNDQKILVEVNDHKYIYSVLVDNDSIYSSNKGFFTKSKIDVYVKEKDSIPLKKHGHSIIWDYVKTGDHKIFAAAWGIYGSNGGIYEVKGNQLISRASDFNVLSNKVISLAYNARFEKLYVGTKDSGLFEINLNNQIKFNKLQGKNIIGFAKTKNTSAVLLNDGIILKSAENETKITLPQLKKWQEKHLLNTKLPLPKHQDNFYELDYSTKAKDISFYDIQVSQDIYWINTNIGIFAIRISGELHQYLPLHSEEINFTEAGNLIETNPYGGVRMYSDLGVFKYTYFKQEDPQTPTMVVNSLQQANKTYFLSVFSGLFVWENNGFKSYLQNGIWKEKKLKHISALGKNLVISNEFGDVFIVNDEASFNILKKIPRAKIKGNSISFLKEYKGTLLIGTEKGLTLYKNDRFIFLDEEQGLKQPLLSAEVNQNKLSIGSENGFYTINLDVISNSNALVNQINLKGISINNNKFPLGQFADKENISLPHNENTVLLKFSTNAHPYPHKLTHQYRLNPNENWSLPSSKPEIFLPFLPTENYNVDVRVIDGSTGLSYTQSLLKLAILPPFWKTWWFLLLIMFTISIVVYSIYRFQIKQTKNFEIQKGLIQKRLEETKMEALLSQMNPHFIFNAMNSIQNYIMDSDIDNATLFLGDFSKLIRLNLDHCTKPTFLLIEEIEYLQSYIRVENTRFNNTIKVIIEIDPLIDVYDVEIPTMLLQTFVENVFVHAFPPRISNPTLKVSFKLLSDGVLECKIEDNGIGFPSNSTNKLHKSKGVTLVKERLSLLGYNIEKAIQIISAKNKGTTIIITLPI</sequence>
<dbReference type="GO" id="GO:0000155">
    <property type="term" value="F:phosphorelay sensor kinase activity"/>
    <property type="evidence" value="ECO:0007669"/>
    <property type="project" value="InterPro"/>
</dbReference>
<keyword evidence="1" id="KW-0812">Transmembrane</keyword>
<dbReference type="InterPro" id="IPR011110">
    <property type="entry name" value="Reg_prop"/>
</dbReference>
<dbReference type="InterPro" id="IPR010559">
    <property type="entry name" value="Sig_transdc_His_kin_internal"/>
</dbReference>
<evidence type="ECO:0000313" key="4">
    <source>
        <dbReference type="Proteomes" id="UP000321367"/>
    </source>
</evidence>
<proteinExistence type="predicted"/>
<feature type="domain" description="Signal transduction histidine kinase internal region" evidence="2">
    <location>
        <begin position="799"/>
        <end position="877"/>
    </location>
</feature>
<dbReference type="InterPro" id="IPR036890">
    <property type="entry name" value="HATPase_C_sf"/>
</dbReference>